<dbReference type="EMBL" id="SJPX01000002">
    <property type="protein sequence ID" value="TWU55100.1"/>
    <property type="molecule type" value="Genomic_DNA"/>
</dbReference>
<evidence type="ECO:0000313" key="2">
    <source>
        <dbReference type="Proteomes" id="UP000317977"/>
    </source>
</evidence>
<organism evidence="1 2">
    <name type="scientific">Rubripirellula reticaptiva</name>
    <dbReference type="NCBI Taxonomy" id="2528013"/>
    <lineage>
        <taxon>Bacteria</taxon>
        <taxon>Pseudomonadati</taxon>
        <taxon>Planctomycetota</taxon>
        <taxon>Planctomycetia</taxon>
        <taxon>Pirellulales</taxon>
        <taxon>Pirellulaceae</taxon>
        <taxon>Rubripirellula</taxon>
    </lineage>
</organism>
<reference evidence="1 2" key="1">
    <citation type="submission" date="2019-02" db="EMBL/GenBank/DDBJ databases">
        <title>Deep-cultivation of Planctomycetes and their phenomic and genomic characterization uncovers novel biology.</title>
        <authorList>
            <person name="Wiegand S."/>
            <person name="Jogler M."/>
            <person name="Boedeker C."/>
            <person name="Pinto D."/>
            <person name="Vollmers J."/>
            <person name="Rivas-Marin E."/>
            <person name="Kohn T."/>
            <person name="Peeters S.H."/>
            <person name="Heuer A."/>
            <person name="Rast P."/>
            <person name="Oberbeckmann S."/>
            <person name="Bunk B."/>
            <person name="Jeske O."/>
            <person name="Meyerdierks A."/>
            <person name="Storesund J.E."/>
            <person name="Kallscheuer N."/>
            <person name="Luecker S."/>
            <person name="Lage O.M."/>
            <person name="Pohl T."/>
            <person name="Merkel B.J."/>
            <person name="Hornburger P."/>
            <person name="Mueller R.-W."/>
            <person name="Bruemmer F."/>
            <person name="Labrenz M."/>
            <person name="Spormann A.M."/>
            <person name="Op Den Camp H."/>
            <person name="Overmann J."/>
            <person name="Amann R."/>
            <person name="Jetten M.S.M."/>
            <person name="Mascher T."/>
            <person name="Medema M.H."/>
            <person name="Devos D.P."/>
            <person name="Kaster A.-K."/>
            <person name="Ovreas L."/>
            <person name="Rohde M."/>
            <person name="Galperin M.Y."/>
            <person name="Jogler C."/>
        </authorList>
    </citation>
    <scope>NUCLEOTIDE SEQUENCE [LARGE SCALE GENOMIC DNA]</scope>
    <source>
        <strain evidence="1 2">Poly59</strain>
    </source>
</reference>
<dbReference type="RefSeq" id="WP_186776068.1">
    <property type="nucleotide sequence ID" value="NZ_SJPX01000002.1"/>
</dbReference>
<keyword evidence="2" id="KW-1185">Reference proteome</keyword>
<dbReference type="AlphaFoldDB" id="A0A5C6F3M0"/>
<dbReference type="Proteomes" id="UP000317977">
    <property type="component" value="Unassembled WGS sequence"/>
</dbReference>
<evidence type="ECO:0000313" key="1">
    <source>
        <dbReference type="EMBL" id="TWU55100.1"/>
    </source>
</evidence>
<protein>
    <submittedName>
        <fullName evidence="1">Uncharacterized protein</fullName>
    </submittedName>
</protein>
<dbReference type="PROSITE" id="PS51257">
    <property type="entry name" value="PROKAR_LIPOPROTEIN"/>
    <property type="match status" value="1"/>
</dbReference>
<sequence length="326" mass="36692">MNFDSRVRVVMTHSLLAVFLVGFCGCHTLAPHRIEPSAQYIAPELAADTRNPIEFGREVKWLDTAGWIWGIPGKILFWDRRIDRHKFSESTVEATAEYLATNHLPHIKVRMNQYAPLEDFQRLRKNKTVAWPYRYTLGLLAVGGEAILPGRLIGGDHFNPFTQTVHLYSDVPSIALHELGHAKDFARREFQGTYGVLYLGFPLYHETIASQEVMGYLYDRGDREGIIEANRILYPAYGTYLGNSVARFVPAASLPIYYGSVLAGHVNGRALSSQIDEDLHRYHEMFSSRPPVASQVIQVTASDSLPSDLLSDELAERAQDDATLLD</sequence>
<comment type="caution">
    <text evidence="1">The sequence shown here is derived from an EMBL/GenBank/DDBJ whole genome shotgun (WGS) entry which is preliminary data.</text>
</comment>
<name>A0A5C6F3M0_9BACT</name>
<accession>A0A5C6F3M0</accession>
<proteinExistence type="predicted"/>
<gene>
    <name evidence="1" type="ORF">Poly59_13960</name>
</gene>